<dbReference type="Proteomes" id="UP000887116">
    <property type="component" value="Unassembled WGS sequence"/>
</dbReference>
<keyword evidence="2" id="KW-1185">Reference proteome</keyword>
<gene>
    <name evidence="1" type="ORF">TNCT_151931</name>
</gene>
<organism evidence="1 2">
    <name type="scientific">Trichonephila clavata</name>
    <name type="common">Joro spider</name>
    <name type="synonym">Nephila clavata</name>
    <dbReference type="NCBI Taxonomy" id="2740835"/>
    <lineage>
        <taxon>Eukaryota</taxon>
        <taxon>Metazoa</taxon>
        <taxon>Ecdysozoa</taxon>
        <taxon>Arthropoda</taxon>
        <taxon>Chelicerata</taxon>
        <taxon>Arachnida</taxon>
        <taxon>Araneae</taxon>
        <taxon>Araneomorphae</taxon>
        <taxon>Entelegynae</taxon>
        <taxon>Araneoidea</taxon>
        <taxon>Nephilidae</taxon>
        <taxon>Trichonephila</taxon>
    </lineage>
</organism>
<proteinExistence type="predicted"/>
<comment type="caution">
    <text evidence="1">The sequence shown here is derived from an EMBL/GenBank/DDBJ whole genome shotgun (WGS) entry which is preliminary data.</text>
</comment>
<evidence type="ECO:0000313" key="2">
    <source>
        <dbReference type="Proteomes" id="UP000887116"/>
    </source>
</evidence>
<reference evidence="1" key="1">
    <citation type="submission" date="2020-07" db="EMBL/GenBank/DDBJ databases">
        <title>Multicomponent nature underlies the extraordinary mechanical properties of spider dragline silk.</title>
        <authorList>
            <person name="Kono N."/>
            <person name="Nakamura H."/>
            <person name="Mori M."/>
            <person name="Yoshida Y."/>
            <person name="Ohtoshi R."/>
            <person name="Malay A.D."/>
            <person name="Moran D.A.P."/>
            <person name="Tomita M."/>
            <person name="Numata K."/>
            <person name="Arakawa K."/>
        </authorList>
    </citation>
    <scope>NUCLEOTIDE SEQUENCE</scope>
</reference>
<protein>
    <submittedName>
        <fullName evidence="1">Uncharacterized protein</fullName>
    </submittedName>
</protein>
<dbReference type="EMBL" id="BMAO01024206">
    <property type="protein sequence ID" value="GFQ93757.1"/>
    <property type="molecule type" value="Genomic_DNA"/>
</dbReference>
<dbReference type="AlphaFoldDB" id="A0A8X6G0S0"/>
<accession>A0A8X6G0S0</accession>
<evidence type="ECO:0000313" key="1">
    <source>
        <dbReference type="EMBL" id="GFQ93757.1"/>
    </source>
</evidence>
<name>A0A8X6G0S0_TRICU</name>
<sequence>MCPTAFRLMFTQVESNRAFSRIYQALRRLESETQTAEVEFGDEKRAIRARVHYESTIKWMETRLKAPLFVEI</sequence>